<keyword evidence="5 10" id="KW-0378">Hydrolase</keyword>
<keyword evidence="7 11" id="KW-1133">Transmembrane helix</keyword>
<evidence type="ECO:0000256" key="11">
    <source>
        <dbReference type="SAM" id="Phobius"/>
    </source>
</evidence>
<protein>
    <submittedName>
        <fullName evidence="13">Heat shock protein HtpX</fullName>
    </submittedName>
</protein>
<dbReference type="GO" id="GO:0004222">
    <property type="term" value="F:metalloendopeptidase activity"/>
    <property type="evidence" value="ECO:0007669"/>
    <property type="project" value="InterPro"/>
</dbReference>
<comment type="cofactor">
    <cofactor evidence="10">
        <name>Zn(2+)</name>
        <dbReference type="ChEBI" id="CHEBI:29105"/>
    </cofactor>
    <text evidence="10">Binds 1 zinc ion per subunit.</text>
</comment>
<evidence type="ECO:0000256" key="3">
    <source>
        <dbReference type="ARBA" id="ARBA00022692"/>
    </source>
</evidence>
<evidence type="ECO:0000256" key="7">
    <source>
        <dbReference type="ARBA" id="ARBA00022989"/>
    </source>
</evidence>
<reference evidence="14" key="1">
    <citation type="submission" date="2016-10" db="EMBL/GenBank/DDBJ databases">
        <authorList>
            <person name="Varghese N."/>
            <person name="Submissions S."/>
        </authorList>
    </citation>
    <scope>NUCLEOTIDE SEQUENCE [LARGE SCALE GENOMIC DNA]</scope>
    <source>
        <strain evidence="14">CGMCC 1.10121</strain>
    </source>
</reference>
<feature type="transmembrane region" description="Helical" evidence="11">
    <location>
        <begin position="42"/>
        <end position="61"/>
    </location>
</feature>
<keyword evidence="1" id="KW-1003">Cell membrane</keyword>
<dbReference type="GO" id="GO:0006508">
    <property type="term" value="P:proteolysis"/>
    <property type="evidence" value="ECO:0007669"/>
    <property type="project" value="UniProtKB-KW"/>
</dbReference>
<feature type="domain" description="Peptidase M48" evidence="12">
    <location>
        <begin position="86"/>
        <end position="303"/>
    </location>
</feature>
<proteinExistence type="inferred from homology"/>
<dbReference type="AlphaFoldDB" id="A0A1H8W8C2"/>
<feature type="transmembrane region" description="Helical" evidence="11">
    <location>
        <begin position="211"/>
        <end position="227"/>
    </location>
</feature>
<organism evidence="13 14">
    <name type="scientific">Halogranum amylolyticum</name>
    <dbReference type="NCBI Taxonomy" id="660520"/>
    <lineage>
        <taxon>Archaea</taxon>
        <taxon>Methanobacteriati</taxon>
        <taxon>Methanobacteriota</taxon>
        <taxon>Stenosarchaea group</taxon>
        <taxon>Halobacteria</taxon>
        <taxon>Halobacteriales</taxon>
        <taxon>Haloferacaceae</taxon>
    </lineage>
</organism>
<feature type="transmembrane region" description="Helical" evidence="11">
    <location>
        <begin position="12"/>
        <end position="36"/>
    </location>
</feature>
<evidence type="ECO:0000256" key="2">
    <source>
        <dbReference type="ARBA" id="ARBA00022670"/>
    </source>
</evidence>
<feature type="transmembrane region" description="Helical" evidence="11">
    <location>
        <begin position="168"/>
        <end position="191"/>
    </location>
</feature>
<keyword evidence="4" id="KW-0479">Metal-binding</keyword>
<accession>A0A1H8W8C2</accession>
<gene>
    <name evidence="13" type="ORF">SAMN04487948_12524</name>
</gene>
<dbReference type="Gene3D" id="3.30.2010.10">
    <property type="entry name" value="Metalloproteases ('zincins'), catalytic domain"/>
    <property type="match status" value="1"/>
</dbReference>
<dbReference type="PANTHER" id="PTHR43221:SF2">
    <property type="entry name" value="PROTEASE HTPX HOMOLOG"/>
    <property type="match status" value="1"/>
</dbReference>
<evidence type="ECO:0000256" key="8">
    <source>
        <dbReference type="ARBA" id="ARBA00023049"/>
    </source>
</evidence>
<dbReference type="OrthoDB" id="186977at2157"/>
<keyword evidence="14" id="KW-1185">Reference proteome</keyword>
<evidence type="ECO:0000256" key="4">
    <source>
        <dbReference type="ARBA" id="ARBA00022723"/>
    </source>
</evidence>
<dbReference type="InterPro" id="IPR001915">
    <property type="entry name" value="Peptidase_M48"/>
</dbReference>
<keyword evidence="6 10" id="KW-0862">Zinc</keyword>
<sequence length="317" mass="35003">MRRLGLRLLMAAVGLSLLMLYLGVAYVGFLALATVFSSRSDLTTTVLLVAVLTLLFGFLSYRFGTAQMLDSMDAVELDREYGAGLYRRLDRLCAEMDVAPPTVFVARMQLPNAMALGTARGGALVFDRSLLWLLTPAEFEAIVAHELAHLESHDGLVQTLAYSALRTLVGLVLVVALPFVIVVTGLGRAFGWLNGRPAEWNASPFGRLRDRISQAVALLFVGLTLLVRAHSRRREFAADDRAVEVTGDPLALARALRRIERASQPTRGLRSPLTIYGPEESQLGRLLSTHPPMDDRVQRLAERAERRRRDATTIPIR</sequence>
<dbReference type="RefSeq" id="WP_089827657.1">
    <property type="nucleotide sequence ID" value="NZ_FODV01000025.1"/>
</dbReference>
<dbReference type="InterPro" id="IPR050083">
    <property type="entry name" value="HtpX_protease"/>
</dbReference>
<evidence type="ECO:0000256" key="1">
    <source>
        <dbReference type="ARBA" id="ARBA00022475"/>
    </source>
</evidence>
<evidence type="ECO:0000256" key="9">
    <source>
        <dbReference type="ARBA" id="ARBA00023136"/>
    </source>
</evidence>
<keyword evidence="8 10" id="KW-0482">Metalloprotease</keyword>
<keyword evidence="13" id="KW-0346">Stress response</keyword>
<evidence type="ECO:0000313" key="14">
    <source>
        <dbReference type="Proteomes" id="UP000199126"/>
    </source>
</evidence>
<dbReference type="Proteomes" id="UP000199126">
    <property type="component" value="Unassembled WGS sequence"/>
</dbReference>
<dbReference type="PANTHER" id="PTHR43221">
    <property type="entry name" value="PROTEASE HTPX"/>
    <property type="match status" value="1"/>
</dbReference>
<evidence type="ECO:0000313" key="13">
    <source>
        <dbReference type="EMBL" id="SEP23849.1"/>
    </source>
</evidence>
<comment type="similarity">
    <text evidence="10">Belongs to the peptidase M48 family.</text>
</comment>
<keyword evidence="3 11" id="KW-0812">Transmembrane</keyword>
<keyword evidence="9 11" id="KW-0472">Membrane</keyword>
<name>A0A1H8W8C2_9EURY</name>
<keyword evidence="2 10" id="KW-0645">Protease</keyword>
<dbReference type="GO" id="GO:0046872">
    <property type="term" value="F:metal ion binding"/>
    <property type="evidence" value="ECO:0007669"/>
    <property type="project" value="UniProtKB-KW"/>
</dbReference>
<evidence type="ECO:0000256" key="5">
    <source>
        <dbReference type="ARBA" id="ARBA00022801"/>
    </source>
</evidence>
<evidence type="ECO:0000256" key="10">
    <source>
        <dbReference type="RuleBase" id="RU003983"/>
    </source>
</evidence>
<dbReference type="Pfam" id="PF01435">
    <property type="entry name" value="Peptidase_M48"/>
    <property type="match status" value="1"/>
</dbReference>
<evidence type="ECO:0000259" key="12">
    <source>
        <dbReference type="Pfam" id="PF01435"/>
    </source>
</evidence>
<evidence type="ECO:0000256" key="6">
    <source>
        <dbReference type="ARBA" id="ARBA00022833"/>
    </source>
</evidence>
<dbReference type="EMBL" id="FODV01000025">
    <property type="protein sequence ID" value="SEP23849.1"/>
    <property type="molecule type" value="Genomic_DNA"/>
</dbReference>